<name>A0A022VX04_TRIRU</name>
<protein>
    <submittedName>
        <fullName evidence="2">Uncharacterized protein</fullName>
    </submittedName>
</protein>
<evidence type="ECO:0000313" key="2">
    <source>
        <dbReference type="EMBL" id="EZF50484.1"/>
    </source>
</evidence>
<accession>A0A022VX04</accession>
<proteinExistence type="predicted"/>
<evidence type="ECO:0000256" key="1">
    <source>
        <dbReference type="SAM" id="MobiDB-lite"/>
    </source>
</evidence>
<feature type="compositionally biased region" description="Basic residues" evidence="1">
    <location>
        <begin position="26"/>
        <end position="36"/>
    </location>
</feature>
<sequence>MDQQSTGRRDAEPASIFTLDDEQEKPRRRRRSLCRRSRGEQAGPEAARLSWWLVRGDAGLAGTARK</sequence>
<reference evidence="2" key="1">
    <citation type="submission" date="2014-02" db="EMBL/GenBank/DDBJ databases">
        <title>The Genome Sequence of Trichophyton rubrum (morphotype fischeri) CBS 288.86.</title>
        <authorList>
            <consortium name="The Broad Institute Genomics Platform"/>
            <person name="Cuomo C.A."/>
            <person name="White T.C."/>
            <person name="Graser Y."/>
            <person name="Martinez-Rossi N."/>
            <person name="Heitman J."/>
            <person name="Young S.K."/>
            <person name="Zeng Q."/>
            <person name="Gargeya S."/>
            <person name="Abouelleil A."/>
            <person name="Alvarado L."/>
            <person name="Chapman S.B."/>
            <person name="Gainer-Dewar J."/>
            <person name="Goldberg J."/>
            <person name="Griggs A."/>
            <person name="Gujja S."/>
            <person name="Hansen M."/>
            <person name="Howarth C."/>
            <person name="Imamovic A."/>
            <person name="Larimer J."/>
            <person name="Martinez D."/>
            <person name="Murphy C."/>
            <person name="Pearson M.D."/>
            <person name="Persinoti G."/>
            <person name="Poon T."/>
            <person name="Priest M."/>
            <person name="Roberts A.D."/>
            <person name="Saif S."/>
            <person name="Shea T.D."/>
            <person name="Sykes S.N."/>
            <person name="Wortman J."/>
            <person name="Nusbaum C."/>
            <person name="Birren B."/>
        </authorList>
    </citation>
    <scope>NUCLEOTIDE SEQUENCE [LARGE SCALE GENOMIC DNA]</scope>
    <source>
        <strain evidence="2">CBS 288.86</strain>
    </source>
</reference>
<organism evidence="2">
    <name type="scientific">Trichophyton rubrum CBS 288.86</name>
    <dbReference type="NCBI Taxonomy" id="1215330"/>
    <lineage>
        <taxon>Eukaryota</taxon>
        <taxon>Fungi</taxon>
        <taxon>Dikarya</taxon>
        <taxon>Ascomycota</taxon>
        <taxon>Pezizomycotina</taxon>
        <taxon>Eurotiomycetes</taxon>
        <taxon>Eurotiomycetidae</taxon>
        <taxon>Onygenales</taxon>
        <taxon>Arthrodermataceae</taxon>
        <taxon>Trichophyton</taxon>
    </lineage>
</organism>
<feature type="region of interest" description="Disordered" evidence="1">
    <location>
        <begin position="1"/>
        <end position="47"/>
    </location>
</feature>
<gene>
    <name evidence="2" type="ORF">H103_06068</name>
</gene>
<dbReference type="HOGENOM" id="CLU_2833005_0_0_1"/>
<dbReference type="Proteomes" id="UP000023758">
    <property type="component" value="Unassembled WGS sequence"/>
</dbReference>
<dbReference type="EMBL" id="KK207885">
    <property type="protein sequence ID" value="EZF50484.1"/>
    <property type="molecule type" value="Genomic_DNA"/>
</dbReference>
<dbReference type="AlphaFoldDB" id="A0A022VX04"/>